<protein>
    <submittedName>
        <fullName evidence="4">Sulfotransferase</fullName>
        <ecNumber evidence="4">2.8.2.-</ecNumber>
    </submittedName>
</protein>
<keyword evidence="1 4" id="KW-0808">Transferase</keyword>
<name>A0ABU2H3C4_9ACTN</name>
<dbReference type="SUPFAM" id="SSF52540">
    <property type="entry name" value="P-loop containing nucleoside triphosphate hydrolases"/>
    <property type="match status" value="1"/>
</dbReference>
<dbReference type="GO" id="GO:0016740">
    <property type="term" value="F:transferase activity"/>
    <property type="evidence" value="ECO:0007669"/>
    <property type="project" value="UniProtKB-KW"/>
</dbReference>
<organism evidence="4 5">
    <name type="scientific">Lipingzhangella rawalii</name>
    <dbReference type="NCBI Taxonomy" id="2055835"/>
    <lineage>
        <taxon>Bacteria</taxon>
        <taxon>Bacillati</taxon>
        <taxon>Actinomycetota</taxon>
        <taxon>Actinomycetes</taxon>
        <taxon>Streptosporangiales</taxon>
        <taxon>Nocardiopsidaceae</taxon>
        <taxon>Lipingzhangella</taxon>
    </lineage>
</organism>
<feature type="domain" description="Sulfotransferase" evidence="3">
    <location>
        <begin position="37"/>
        <end position="247"/>
    </location>
</feature>
<comment type="caution">
    <text evidence="4">The sequence shown here is derived from an EMBL/GenBank/DDBJ whole genome shotgun (WGS) entry which is preliminary data.</text>
</comment>
<dbReference type="InterPro" id="IPR037359">
    <property type="entry name" value="NST/OST"/>
</dbReference>
<dbReference type="PANTHER" id="PTHR10605">
    <property type="entry name" value="HEPARAN SULFATE SULFOTRANSFERASE"/>
    <property type="match status" value="1"/>
</dbReference>
<dbReference type="EC" id="2.8.2.-" evidence="4"/>
<dbReference type="RefSeq" id="WP_310911531.1">
    <property type="nucleotide sequence ID" value="NZ_JAVLVT010000002.1"/>
</dbReference>
<keyword evidence="5" id="KW-1185">Reference proteome</keyword>
<dbReference type="InterPro" id="IPR027417">
    <property type="entry name" value="P-loop_NTPase"/>
</dbReference>
<dbReference type="EMBL" id="JAVLVT010000002">
    <property type="protein sequence ID" value="MDS1269803.1"/>
    <property type="molecule type" value="Genomic_DNA"/>
</dbReference>
<reference evidence="5" key="1">
    <citation type="submission" date="2023-07" db="EMBL/GenBank/DDBJ databases">
        <title>Novel species in the genus Lipingzhangella isolated from Sambhar Salt Lake.</title>
        <authorList>
            <person name="Jiya N."/>
            <person name="Kajale S."/>
            <person name="Sharma A."/>
        </authorList>
    </citation>
    <scope>NUCLEOTIDE SEQUENCE [LARGE SCALE GENOMIC DNA]</scope>
    <source>
        <strain evidence="5">LS1_29</strain>
    </source>
</reference>
<evidence type="ECO:0000313" key="4">
    <source>
        <dbReference type="EMBL" id="MDS1269803.1"/>
    </source>
</evidence>
<dbReference type="Pfam" id="PF00685">
    <property type="entry name" value="Sulfotransfer_1"/>
    <property type="match status" value="1"/>
</dbReference>
<dbReference type="Gene3D" id="3.40.50.300">
    <property type="entry name" value="P-loop containing nucleotide triphosphate hydrolases"/>
    <property type="match status" value="1"/>
</dbReference>
<keyword evidence="2" id="KW-0325">Glycoprotein</keyword>
<dbReference type="Proteomes" id="UP001250214">
    <property type="component" value="Unassembled WGS sequence"/>
</dbReference>
<proteinExistence type="predicted"/>
<evidence type="ECO:0000256" key="1">
    <source>
        <dbReference type="ARBA" id="ARBA00022679"/>
    </source>
</evidence>
<evidence type="ECO:0000256" key="2">
    <source>
        <dbReference type="ARBA" id="ARBA00023180"/>
    </source>
</evidence>
<dbReference type="PANTHER" id="PTHR10605:SF56">
    <property type="entry name" value="BIFUNCTIONAL HEPARAN SULFATE N-DEACETYLASE_N-SULFOTRANSFERASE"/>
    <property type="match status" value="1"/>
</dbReference>
<gene>
    <name evidence="4" type="ORF">RIF23_05785</name>
</gene>
<sequence>MSAHRIARSLPPGLKDTGRSLAHRLGQTTRSWRVLPTFLIVGAQRCGTTSLFKALTQHPQVRGPLLRKGVHYFDVAYDRGLDWYRGHFPLRIGTRATLLDASDEPAVQVGESSPYYLFHPLAAERIARDLPQVRLLVALRDPVERAYSAHSHERARGFETEDFPEAIALEEQRLAGQEEQLVANPHLRLHSHQHHAYLHRGQYVEQLERLTRHVPRERIHIVESELLFREPDQTLAGVLEFLGLPPHPAARVTRNNAQPRCSMDPGLRAQLREYFAPHDERLAQWLGRPPAWRQ</sequence>
<accession>A0ABU2H3C4</accession>
<evidence type="ECO:0000313" key="5">
    <source>
        <dbReference type="Proteomes" id="UP001250214"/>
    </source>
</evidence>
<dbReference type="InterPro" id="IPR000863">
    <property type="entry name" value="Sulfotransferase_dom"/>
</dbReference>
<evidence type="ECO:0000259" key="3">
    <source>
        <dbReference type="Pfam" id="PF00685"/>
    </source>
</evidence>